<dbReference type="Gene3D" id="1.10.510.10">
    <property type="entry name" value="Transferase(Phosphotransferase) domain 1"/>
    <property type="match status" value="1"/>
</dbReference>
<evidence type="ECO:0000256" key="2">
    <source>
        <dbReference type="ARBA" id="ARBA00022840"/>
    </source>
</evidence>
<feature type="domain" description="Protein kinase" evidence="3">
    <location>
        <begin position="1"/>
        <end position="169"/>
    </location>
</feature>
<evidence type="ECO:0000256" key="1">
    <source>
        <dbReference type="ARBA" id="ARBA00022741"/>
    </source>
</evidence>
<sequence>VPLLVYEYITNGTLFHHLHHDDAALDLPWKTCLRITIETVEALSYLHSTTSIWDIKLANIQLDNNYNAKVSDFGASRLIPSDEAQINTILQGTFGYLDPKYMLTSFLTEKILAMYFISLMKEDNLRDILDPRVLTDENVDQLKEVVVLARRCVRIKGDVTPQTQPRYYG</sequence>
<dbReference type="AlphaFoldDB" id="A0A7J8LTI7"/>
<name>A0A7J8LTI7_9ROSI</name>
<comment type="caution">
    <text evidence="4">The sequence shown here is derived from an EMBL/GenBank/DDBJ whole genome shotgun (WGS) entry which is preliminary data.</text>
</comment>
<dbReference type="GO" id="GO:0004674">
    <property type="term" value="F:protein serine/threonine kinase activity"/>
    <property type="evidence" value="ECO:0007669"/>
    <property type="project" value="TreeGrafter"/>
</dbReference>
<evidence type="ECO:0000313" key="5">
    <source>
        <dbReference type="Proteomes" id="UP000593572"/>
    </source>
</evidence>
<proteinExistence type="predicted"/>
<dbReference type="GO" id="GO:0005524">
    <property type="term" value="F:ATP binding"/>
    <property type="evidence" value="ECO:0007669"/>
    <property type="project" value="UniProtKB-KW"/>
</dbReference>
<accession>A0A7J8LTI7</accession>
<dbReference type="Pfam" id="PF00069">
    <property type="entry name" value="Pkinase"/>
    <property type="match status" value="1"/>
</dbReference>
<dbReference type="PANTHER" id="PTHR27005">
    <property type="entry name" value="WALL-ASSOCIATED RECEPTOR KINASE-LIKE 21"/>
    <property type="match status" value="1"/>
</dbReference>
<dbReference type="EMBL" id="JABEZX010000005">
    <property type="protein sequence ID" value="MBA0555775.1"/>
    <property type="molecule type" value="Genomic_DNA"/>
</dbReference>
<gene>
    <name evidence="4" type="ORF">Golob_025931</name>
</gene>
<evidence type="ECO:0000259" key="3">
    <source>
        <dbReference type="PROSITE" id="PS50011"/>
    </source>
</evidence>
<dbReference type="PANTHER" id="PTHR27005:SF511">
    <property type="entry name" value="WALL-ASSOCIATED RECEPTOR KINASE 1-RELATED"/>
    <property type="match status" value="1"/>
</dbReference>
<feature type="non-terminal residue" evidence="4">
    <location>
        <position position="1"/>
    </location>
</feature>
<keyword evidence="1" id="KW-0547">Nucleotide-binding</keyword>
<dbReference type="InterPro" id="IPR000719">
    <property type="entry name" value="Prot_kinase_dom"/>
</dbReference>
<protein>
    <recommendedName>
        <fullName evidence="3">Protein kinase domain-containing protein</fullName>
    </recommendedName>
</protein>
<dbReference type="GO" id="GO:0005886">
    <property type="term" value="C:plasma membrane"/>
    <property type="evidence" value="ECO:0007669"/>
    <property type="project" value="TreeGrafter"/>
</dbReference>
<keyword evidence="5" id="KW-1185">Reference proteome</keyword>
<dbReference type="SUPFAM" id="SSF56112">
    <property type="entry name" value="Protein kinase-like (PK-like)"/>
    <property type="match status" value="1"/>
</dbReference>
<evidence type="ECO:0000313" key="4">
    <source>
        <dbReference type="EMBL" id="MBA0555775.1"/>
    </source>
</evidence>
<dbReference type="GO" id="GO:0007166">
    <property type="term" value="P:cell surface receptor signaling pathway"/>
    <property type="evidence" value="ECO:0007669"/>
    <property type="project" value="InterPro"/>
</dbReference>
<organism evidence="4 5">
    <name type="scientific">Gossypium lobatum</name>
    <dbReference type="NCBI Taxonomy" id="34289"/>
    <lineage>
        <taxon>Eukaryota</taxon>
        <taxon>Viridiplantae</taxon>
        <taxon>Streptophyta</taxon>
        <taxon>Embryophyta</taxon>
        <taxon>Tracheophyta</taxon>
        <taxon>Spermatophyta</taxon>
        <taxon>Magnoliopsida</taxon>
        <taxon>eudicotyledons</taxon>
        <taxon>Gunneridae</taxon>
        <taxon>Pentapetalae</taxon>
        <taxon>rosids</taxon>
        <taxon>malvids</taxon>
        <taxon>Malvales</taxon>
        <taxon>Malvaceae</taxon>
        <taxon>Malvoideae</taxon>
        <taxon>Gossypium</taxon>
    </lineage>
</organism>
<dbReference type="InterPro" id="IPR011009">
    <property type="entry name" value="Kinase-like_dom_sf"/>
</dbReference>
<reference evidence="4 5" key="1">
    <citation type="journal article" date="2019" name="Genome Biol. Evol.">
        <title>Insights into the evolution of the New World diploid cottons (Gossypium, subgenus Houzingenia) based on genome sequencing.</title>
        <authorList>
            <person name="Grover C.E."/>
            <person name="Arick M.A. 2nd"/>
            <person name="Thrash A."/>
            <person name="Conover J.L."/>
            <person name="Sanders W.S."/>
            <person name="Peterson D.G."/>
            <person name="Frelichowski J.E."/>
            <person name="Scheffler J.A."/>
            <person name="Scheffler B.E."/>
            <person name="Wendel J.F."/>
        </authorList>
    </citation>
    <scope>NUCLEOTIDE SEQUENCE [LARGE SCALE GENOMIC DNA]</scope>
    <source>
        <strain evidence="4">157</strain>
        <tissue evidence="4">Leaf</tissue>
    </source>
</reference>
<keyword evidence="2" id="KW-0067">ATP-binding</keyword>
<dbReference type="PROSITE" id="PS50011">
    <property type="entry name" value="PROTEIN_KINASE_DOM"/>
    <property type="match status" value="1"/>
</dbReference>
<dbReference type="InterPro" id="IPR045274">
    <property type="entry name" value="WAK-like"/>
</dbReference>
<dbReference type="Proteomes" id="UP000593572">
    <property type="component" value="Unassembled WGS sequence"/>
</dbReference>